<dbReference type="AlphaFoldDB" id="A0A0T6B3J8"/>
<organism evidence="2 3">
    <name type="scientific">Oryctes borbonicus</name>
    <dbReference type="NCBI Taxonomy" id="1629725"/>
    <lineage>
        <taxon>Eukaryota</taxon>
        <taxon>Metazoa</taxon>
        <taxon>Ecdysozoa</taxon>
        <taxon>Arthropoda</taxon>
        <taxon>Hexapoda</taxon>
        <taxon>Insecta</taxon>
        <taxon>Pterygota</taxon>
        <taxon>Neoptera</taxon>
        <taxon>Endopterygota</taxon>
        <taxon>Coleoptera</taxon>
        <taxon>Polyphaga</taxon>
        <taxon>Scarabaeiformia</taxon>
        <taxon>Scarabaeidae</taxon>
        <taxon>Dynastinae</taxon>
        <taxon>Oryctes</taxon>
    </lineage>
</organism>
<dbReference type="Proteomes" id="UP000051574">
    <property type="component" value="Unassembled WGS sequence"/>
</dbReference>
<evidence type="ECO:0000313" key="2">
    <source>
        <dbReference type="EMBL" id="KRT81964.1"/>
    </source>
</evidence>
<protein>
    <submittedName>
        <fullName evidence="2">Uncharacterized protein</fullName>
    </submittedName>
</protein>
<proteinExistence type="predicted"/>
<dbReference type="EMBL" id="LJIG01015984">
    <property type="protein sequence ID" value="KRT81964.1"/>
    <property type="molecule type" value="Genomic_DNA"/>
</dbReference>
<evidence type="ECO:0000256" key="1">
    <source>
        <dbReference type="SAM" id="MobiDB-lite"/>
    </source>
</evidence>
<feature type="non-terminal residue" evidence="2">
    <location>
        <position position="1"/>
    </location>
</feature>
<feature type="compositionally biased region" description="Polar residues" evidence="1">
    <location>
        <begin position="91"/>
        <end position="102"/>
    </location>
</feature>
<evidence type="ECO:0000313" key="3">
    <source>
        <dbReference type="Proteomes" id="UP000051574"/>
    </source>
</evidence>
<accession>A0A0T6B3J8</accession>
<feature type="compositionally biased region" description="Acidic residues" evidence="1">
    <location>
        <begin position="106"/>
        <end position="119"/>
    </location>
</feature>
<comment type="caution">
    <text evidence="2">The sequence shown here is derived from an EMBL/GenBank/DDBJ whole genome shotgun (WGS) entry which is preliminary data.</text>
</comment>
<feature type="non-terminal residue" evidence="2">
    <location>
        <position position="119"/>
    </location>
</feature>
<gene>
    <name evidence="2" type="ORF">AMK59_5053</name>
</gene>
<keyword evidence="3" id="KW-1185">Reference proteome</keyword>
<feature type="region of interest" description="Disordered" evidence="1">
    <location>
        <begin position="84"/>
        <end position="119"/>
    </location>
</feature>
<reference evidence="2 3" key="1">
    <citation type="submission" date="2015-09" db="EMBL/GenBank/DDBJ databases">
        <title>Draft genome of the scarab beetle Oryctes borbonicus.</title>
        <authorList>
            <person name="Meyer J.M."/>
            <person name="Markov G.V."/>
            <person name="Baskaran P."/>
            <person name="Herrmann M."/>
            <person name="Sommer R.J."/>
            <person name="Roedelsperger C."/>
        </authorList>
    </citation>
    <scope>NUCLEOTIDE SEQUENCE [LARGE SCALE GENOMIC DNA]</scope>
    <source>
        <strain evidence="2">OB123</strain>
        <tissue evidence="2">Whole animal</tissue>
    </source>
</reference>
<dbReference type="OrthoDB" id="10264376at2759"/>
<sequence length="119" mass="13015">ALTMNKSKKIVFGKISANFAEKSTPIEATGAFGTFGTDAQKSIQIEALEDDMEQHKMKEVMGITQFGKKAKSFNIKEMMAEVTKTARELSKNSTQTDSTGQTRSEEESDDDDDDIIGPG</sequence>
<name>A0A0T6B3J8_9SCAR</name>